<organism evidence="1 2">
    <name type="scientific">Lipomyces orientalis</name>
    <dbReference type="NCBI Taxonomy" id="1233043"/>
    <lineage>
        <taxon>Eukaryota</taxon>
        <taxon>Fungi</taxon>
        <taxon>Dikarya</taxon>
        <taxon>Ascomycota</taxon>
        <taxon>Saccharomycotina</taxon>
        <taxon>Lipomycetes</taxon>
        <taxon>Lipomycetales</taxon>
        <taxon>Lipomycetaceae</taxon>
        <taxon>Lipomyces</taxon>
    </lineage>
</organism>
<name>A0ACC3TX69_9ASCO</name>
<evidence type="ECO:0000313" key="2">
    <source>
        <dbReference type="Proteomes" id="UP001489719"/>
    </source>
</evidence>
<sequence length="843" mass="94205">MMLNRRLISELAAKRVNSPIHSLRPSCSLNECIPLSGRISLRTVTSNTNESRSRSLHPTSQLSDYPTVIGGSVEADDKLLRTVFDVPASSHNFLRPNGATAGSPGLLMNSKLKSAKSLVQFASDTLVSARKVTHRILSLTDSSEQDLRGAVRLFDRLSDMLCRVIDLAEFVRTVHPDPEYIGAAEYAHNHMMSYMIELNSSGDLYQVLRRVIDTPSVVSSLSMEENIVAKLLLYDFEKSGAGLDKSVRDEVMSLQHDISTLSRDFMTGIAPEHHNVEVDINDLYGLDPMAVAELRRATAALNDLSAFQNLKPSRSFSRRRSDGPSKDALEAVKKVRLPTTGLIARMAAGSVKSSELRKQLYIEGRRSHSRQVEILERLLTARMRLANMMGSSSYAEYQLADKMARTPEAVKKFLDHLAFKTRPGAQQEIDLLKNLKKKSDPCSNEFNAWDRDYYMSQYTDLTKPRVKSYDFLNSYFSLGVVMQGLSRLFTKLYGIRFVPRETELGEIWHEDVRKLDIMSDSGGTFGEQRVGVMYCDLFARQGKPRSPAHYTIRCSREIFSDEFHDDLDPGIRDVPTLVAGGQVYQVPTIGLVCDFVSKNEHGPTLLSFGEVETLFHEMGHAMHSMLGRTALHNISGTRCATDFVELPSVLMEHFASNPDVLALFARHYETDKPLPPQLIEASLSQRATFRHNDTYTQIEMSLLDQALHSITPSSLSAGGIDSSKIYHAVEHQYSLFPTVQGVKWQGMFGHLVGYGTVYYAYLLDRAIASLVWDRVFNSGKEGGAVSREAGERFKNEVLVWGGGRDPWECFAGVLERDEFRTGGETAMEYVAMGAGEQVAGAWR</sequence>
<dbReference type="EMBL" id="MU970039">
    <property type="protein sequence ID" value="KAK9325609.1"/>
    <property type="molecule type" value="Genomic_DNA"/>
</dbReference>
<gene>
    <name evidence="1" type="ORF">V1517DRAFT_343218</name>
</gene>
<evidence type="ECO:0000313" key="1">
    <source>
        <dbReference type="EMBL" id="KAK9325609.1"/>
    </source>
</evidence>
<comment type="caution">
    <text evidence="1">The sequence shown here is derived from an EMBL/GenBank/DDBJ whole genome shotgun (WGS) entry which is preliminary data.</text>
</comment>
<accession>A0ACC3TX69</accession>
<proteinExistence type="predicted"/>
<protein>
    <submittedName>
        <fullName evidence="1">Uncharacterized protein</fullName>
    </submittedName>
</protein>
<dbReference type="Proteomes" id="UP001489719">
    <property type="component" value="Unassembled WGS sequence"/>
</dbReference>
<reference evidence="2" key="1">
    <citation type="journal article" date="2024" name="Front. Bioeng. Biotechnol.">
        <title>Genome-scale model development and genomic sequencing of the oleaginous clade Lipomyces.</title>
        <authorList>
            <person name="Czajka J.J."/>
            <person name="Han Y."/>
            <person name="Kim J."/>
            <person name="Mondo S.J."/>
            <person name="Hofstad B.A."/>
            <person name="Robles A."/>
            <person name="Haridas S."/>
            <person name="Riley R."/>
            <person name="LaButti K."/>
            <person name="Pangilinan J."/>
            <person name="Andreopoulos W."/>
            <person name="Lipzen A."/>
            <person name="Yan J."/>
            <person name="Wang M."/>
            <person name="Ng V."/>
            <person name="Grigoriev I.V."/>
            <person name="Spatafora J.W."/>
            <person name="Magnuson J.K."/>
            <person name="Baker S.E."/>
            <person name="Pomraning K.R."/>
        </authorList>
    </citation>
    <scope>NUCLEOTIDE SEQUENCE [LARGE SCALE GENOMIC DNA]</scope>
    <source>
        <strain evidence="2">CBS 10300</strain>
    </source>
</reference>
<keyword evidence="2" id="KW-1185">Reference proteome</keyword>